<organism evidence="7 8">
    <name type="scientific">Candidatus Lloydbacteria bacterium RIFCSPHIGHO2_02_FULL_54_17</name>
    <dbReference type="NCBI Taxonomy" id="1798664"/>
    <lineage>
        <taxon>Bacteria</taxon>
        <taxon>Candidatus Lloydiibacteriota</taxon>
    </lineage>
</organism>
<dbReference type="InterPro" id="IPR036511">
    <property type="entry name" value="TGT-like_sf"/>
</dbReference>
<dbReference type="GO" id="GO:0005737">
    <property type="term" value="C:cytoplasm"/>
    <property type="evidence" value="ECO:0007669"/>
    <property type="project" value="TreeGrafter"/>
</dbReference>
<evidence type="ECO:0000256" key="3">
    <source>
        <dbReference type="ARBA" id="ARBA00022694"/>
    </source>
</evidence>
<dbReference type="Gene3D" id="3.20.20.105">
    <property type="entry name" value="Queuine tRNA-ribosyltransferase-like"/>
    <property type="match status" value="1"/>
</dbReference>
<dbReference type="InterPro" id="IPR002616">
    <property type="entry name" value="tRNA_ribo_trans-like"/>
</dbReference>
<evidence type="ECO:0000313" key="7">
    <source>
        <dbReference type="EMBL" id="OGZ12889.1"/>
    </source>
</evidence>
<name>A0A1G2DH00_9BACT</name>
<keyword evidence="4" id="KW-0862">Zinc</keyword>
<dbReference type="PANTHER" id="PTHR46499:SF1">
    <property type="entry name" value="QUEUINE TRNA-RIBOSYLTRANSFERASE"/>
    <property type="match status" value="1"/>
</dbReference>
<keyword evidence="3 4" id="KW-0819">tRNA processing</keyword>
<gene>
    <name evidence="4" type="primary">tgt</name>
    <name evidence="7" type="ORF">A3C93_03645</name>
</gene>
<feature type="active site" description="Nucleophile" evidence="4">
    <location>
        <position position="322"/>
    </location>
</feature>
<dbReference type="InterPro" id="IPR004803">
    <property type="entry name" value="TGT"/>
</dbReference>
<evidence type="ECO:0000256" key="2">
    <source>
        <dbReference type="ARBA" id="ARBA00022679"/>
    </source>
</evidence>
<feature type="active site" description="Proton acceptor" evidence="4">
    <location>
        <position position="95"/>
    </location>
</feature>
<evidence type="ECO:0000256" key="4">
    <source>
        <dbReference type="HAMAP-Rule" id="MF_00168"/>
    </source>
</evidence>
<feature type="binding site" evidence="4">
    <location>
        <position position="391"/>
    </location>
    <ligand>
        <name>Zn(2+)</name>
        <dbReference type="ChEBI" id="CHEBI:29105"/>
    </ligand>
</feature>
<dbReference type="NCBIfam" id="TIGR00430">
    <property type="entry name" value="Q_tRNA_tgt"/>
    <property type="match status" value="1"/>
</dbReference>
<keyword evidence="2 4" id="KW-0808">Transferase</keyword>
<evidence type="ECO:0000313" key="8">
    <source>
        <dbReference type="Proteomes" id="UP000178636"/>
    </source>
</evidence>
<comment type="subunit">
    <text evidence="4">Homodimer. Within each dimer, one monomer is responsible for RNA recognition and catalysis, while the other monomer binds to the replacement base PreQ1.</text>
</comment>
<dbReference type="EC" id="2.4.2.29" evidence="4"/>
<accession>A0A1G2DH00</accession>
<feature type="binding site" evidence="4">
    <location>
        <position position="362"/>
    </location>
    <ligand>
        <name>Zn(2+)</name>
        <dbReference type="ChEBI" id="CHEBI:29105"/>
    </ligand>
</feature>
<comment type="caution">
    <text evidence="7">The sequence shown here is derived from an EMBL/GenBank/DDBJ whole genome shotgun (WGS) entry which is preliminary data.</text>
</comment>
<keyword evidence="4" id="KW-0671">Queuosine biosynthesis</keyword>
<feature type="binding site" evidence="4">
    <location>
        <position position="365"/>
    </location>
    <ligand>
        <name>Zn(2+)</name>
        <dbReference type="ChEBI" id="CHEBI:29105"/>
    </ligand>
</feature>
<comment type="cofactor">
    <cofactor evidence="4">
        <name>Zn(2+)</name>
        <dbReference type="ChEBI" id="CHEBI:29105"/>
    </cofactor>
    <text evidence="4">Binds 1 zinc ion per subunit.</text>
</comment>
<protein>
    <recommendedName>
        <fullName evidence="4">Queuine tRNA-ribosyltransferase</fullName>
        <ecNumber evidence="4">2.4.2.29</ecNumber>
    </recommendedName>
    <alternativeName>
        <fullName evidence="4">Guanine insertion enzyme</fullName>
    </alternativeName>
    <alternativeName>
        <fullName evidence="4">tRNA-guanine transglycosylase</fullName>
    </alternativeName>
</protein>
<dbReference type="PANTHER" id="PTHR46499">
    <property type="entry name" value="QUEUINE TRNA-RIBOSYLTRANSFERASE"/>
    <property type="match status" value="1"/>
</dbReference>
<feature type="region of interest" description="RNA binding; important for wobble base 34 recognition" evidence="4">
    <location>
        <begin position="327"/>
        <end position="331"/>
    </location>
</feature>
<sequence length="425" mass="46568">MQKFGFSIEKKLGGGTLGRAGVIHTPHGDIATPAFIVVGTKATVKALTPEQVKDLGAQAVLANTYHLYLQPGDELVRDAGGLGKFMHWDGPTFTDSGGFQVFSLGAAFGKGVSKVATMATPDTRSDLENKDLRSDLVSTLDTDDARSEHARPAKVDEDGVTFKSHIDGSSHRLTPERSLQIQHSIGADILFAFDECTSPLDPHAKQKASLDRTHRWAKRSLDEHRKLSSSGTRSDLVQREQALFGVIQGGKFRDLREDSARTIGGMDFDGFGIGGSFTKEDIGTAVAWVNAILPEEKPRHLLGIGEPVDLFLGVENGVDTFDCVAPTRMGRNGGLYTKDGRVAITNAKFVNDHAPVEKDCRCYTCKNFTRAYLAHLFRADEMLAATLASIHNLYFIVRLVRCIRESIIAENFSQFKDGFLKRYYG</sequence>
<evidence type="ECO:0000256" key="5">
    <source>
        <dbReference type="SAM" id="MobiDB-lite"/>
    </source>
</evidence>
<dbReference type="STRING" id="1798664.A3C93_03645"/>
<evidence type="ECO:0000259" key="6">
    <source>
        <dbReference type="Pfam" id="PF01702"/>
    </source>
</evidence>
<dbReference type="Pfam" id="PF01702">
    <property type="entry name" value="TGT"/>
    <property type="match status" value="2"/>
</dbReference>
<feature type="binding site" evidence="4">
    <location>
        <position position="194"/>
    </location>
    <ligand>
        <name>substrate</name>
    </ligand>
</feature>
<feature type="compositionally biased region" description="Basic and acidic residues" evidence="5">
    <location>
        <begin position="143"/>
        <end position="157"/>
    </location>
</feature>
<proteinExistence type="inferred from homology"/>
<evidence type="ECO:0000256" key="1">
    <source>
        <dbReference type="ARBA" id="ARBA00022676"/>
    </source>
</evidence>
<keyword evidence="4" id="KW-0479">Metal-binding</keyword>
<feature type="region of interest" description="Disordered" evidence="5">
    <location>
        <begin position="140"/>
        <end position="175"/>
    </location>
</feature>
<feature type="domain" description="tRNA-guanine(15) transglycosylase-like" evidence="6">
    <location>
        <begin position="152"/>
        <end position="424"/>
    </location>
</feature>
<feature type="binding site" evidence="4">
    <location>
        <position position="360"/>
    </location>
    <ligand>
        <name>Zn(2+)</name>
        <dbReference type="ChEBI" id="CHEBI:29105"/>
    </ligand>
</feature>
<comment type="catalytic activity">
    <reaction evidence="4">
        <text>7-aminomethyl-7-carbaguanine + guanosine(34) in tRNA = 7-aminomethyl-7-carbaguanosine(34) in tRNA + guanine</text>
        <dbReference type="Rhea" id="RHEA:24104"/>
        <dbReference type="Rhea" id="RHEA-COMP:10341"/>
        <dbReference type="Rhea" id="RHEA-COMP:10342"/>
        <dbReference type="ChEBI" id="CHEBI:16235"/>
        <dbReference type="ChEBI" id="CHEBI:58703"/>
        <dbReference type="ChEBI" id="CHEBI:74269"/>
        <dbReference type="ChEBI" id="CHEBI:82833"/>
        <dbReference type="EC" id="2.4.2.29"/>
    </reaction>
</comment>
<feature type="region of interest" description="RNA binding" evidence="4">
    <location>
        <begin position="303"/>
        <end position="309"/>
    </location>
</feature>
<dbReference type="UniPathway" id="UPA00392"/>
<dbReference type="HAMAP" id="MF_00168">
    <property type="entry name" value="Q_tRNA_Tgt"/>
    <property type="match status" value="1"/>
</dbReference>
<comment type="similarity">
    <text evidence="4">Belongs to the queuine tRNA-ribosyltransferase family.</text>
</comment>
<dbReference type="AlphaFoldDB" id="A0A1G2DH00"/>
<feature type="domain" description="tRNA-guanine(15) transglycosylase-like" evidence="6">
    <location>
        <begin position="18"/>
        <end position="142"/>
    </location>
</feature>
<reference evidence="7 8" key="1">
    <citation type="journal article" date="2016" name="Nat. Commun.">
        <title>Thousands of microbial genomes shed light on interconnected biogeochemical processes in an aquifer system.</title>
        <authorList>
            <person name="Anantharaman K."/>
            <person name="Brown C.T."/>
            <person name="Hug L.A."/>
            <person name="Sharon I."/>
            <person name="Castelle C.J."/>
            <person name="Probst A.J."/>
            <person name="Thomas B.C."/>
            <person name="Singh A."/>
            <person name="Wilkins M.J."/>
            <person name="Karaoz U."/>
            <person name="Brodie E.L."/>
            <person name="Williams K.H."/>
            <person name="Hubbard S.S."/>
            <person name="Banfield J.F."/>
        </authorList>
    </citation>
    <scope>NUCLEOTIDE SEQUENCE [LARGE SCALE GENOMIC DNA]</scope>
</reference>
<feature type="binding site" evidence="4">
    <location>
        <position position="275"/>
    </location>
    <ligand>
        <name>substrate</name>
    </ligand>
</feature>
<comment type="pathway">
    <text evidence="4">tRNA modification; tRNA-queuosine biosynthesis.</text>
</comment>
<dbReference type="GO" id="GO:0008479">
    <property type="term" value="F:tRNA-guanosine(34) queuine transglycosylase activity"/>
    <property type="evidence" value="ECO:0007669"/>
    <property type="project" value="UniProtKB-UniRule"/>
</dbReference>
<dbReference type="InterPro" id="IPR050076">
    <property type="entry name" value="ArchSynthase1/Queuine_TRR"/>
</dbReference>
<feature type="binding site" evidence="4">
    <location>
        <position position="248"/>
    </location>
    <ligand>
        <name>substrate</name>
    </ligand>
</feature>
<dbReference type="Proteomes" id="UP000178636">
    <property type="component" value="Unassembled WGS sequence"/>
</dbReference>
<comment type="function">
    <text evidence="4">Catalyzes the base-exchange of a guanine (G) residue with the queuine precursor 7-aminomethyl-7-deazaguanine (PreQ1) at position 34 (anticodon wobble position) in tRNAs with GU(N) anticodons (tRNA-Asp, -Asn, -His and -Tyr). Catalysis occurs through a double-displacement mechanism. The nucleophile active site attacks the C1' of nucleotide 34 to detach the guanine base from the RNA, forming a covalent enzyme-RNA intermediate. The proton acceptor active site deprotonates the incoming PreQ1, allowing a nucleophilic attack on the C1' of the ribose to form the product. After dissociation, two additional enzymatic reactions on the tRNA convert PreQ1 to queuine (Q), resulting in the hypermodified nucleoside queuosine (7-(((4,5-cis-dihydroxy-2-cyclopenten-1-yl)amino)methyl)-7-deazaguanosine).</text>
</comment>
<dbReference type="EMBL" id="MHLO01000012">
    <property type="protein sequence ID" value="OGZ12889.1"/>
    <property type="molecule type" value="Genomic_DNA"/>
</dbReference>
<dbReference type="SUPFAM" id="SSF51713">
    <property type="entry name" value="tRNA-guanine transglycosylase"/>
    <property type="match status" value="1"/>
</dbReference>
<feature type="compositionally biased region" description="Basic and acidic residues" evidence="5">
    <location>
        <begin position="164"/>
        <end position="175"/>
    </location>
</feature>
<feature type="binding site" evidence="4">
    <location>
        <begin position="95"/>
        <end position="99"/>
    </location>
    <ligand>
        <name>substrate</name>
    </ligand>
</feature>
<dbReference type="GO" id="GO:0046872">
    <property type="term" value="F:metal ion binding"/>
    <property type="evidence" value="ECO:0007669"/>
    <property type="project" value="UniProtKB-KW"/>
</dbReference>
<dbReference type="NCBIfam" id="TIGR00449">
    <property type="entry name" value="tgt_general"/>
    <property type="match status" value="1"/>
</dbReference>
<keyword evidence="1 4" id="KW-0328">Glycosyltransferase</keyword>
<dbReference type="GO" id="GO:0008616">
    <property type="term" value="P:tRNA queuosine(34) biosynthetic process"/>
    <property type="evidence" value="ECO:0007669"/>
    <property type="project" value="UniProtKB-UniRule"/>
</dbReference>